<dbReference type="GO" id="GO:0004828">
    <property type="term" value="F:serine-tRNA ligase activity"/>
    <property type="evidence" value="ECO:0007669"/>
    <property type="project" value="UniProtKB-UniRule"/>
</dbReference>
<keyword evidence="8 12" id="KW-0648">Protein biosynthesis</keyword>
<dbReference type="GO" id="GO:0005737">
    <property type="term" value="C:cytoplasm"/>
    <property type="evidence" value="ECO:0007669"/>
    <property type="project" value="UniProtKB-SubCell"/>
</dbReference>
<proteinExistence type="inferred from homology"/>
<dbReference type="NCBIfam" id="TIGR00414">
    <property type="entry name" value="serS"/>
    <property type="match status" value="1"/>
</dbReference>
<comment type="catalytic activity">
    <reaction evidence="10 12">
        <text>tRNA(Sec) + L-serine + ATP = L-seryl-tRNA(Sec) + AMP + diphosphate + H(+)</text>
        <dbReference type="Rhea" id="RHEA:42580"/>
        <dbReference type="Rhea" id="RHEA-COMP:9742"/>
        <dbReference type="Rhea" id="RHEA-COMP:10128"/>
        <dbReference type="ChEBI" id="CHEBI:15378"/>
        <dbReference type="ChEBI" id="CHEBI:30616"/>
        <dbReference type="ChEBI" id="CHEBI:33019"/>
        <dbReference type="ChEBI" id="CHEBI:33384"/>
        <dbReference type="ChEBI" id="CHEBI:78442"/>
        <dbReference type="ChEBI" id="CHEBI:78533"/>
        <dbReference type="ChEBI" id="CHEBI:456215"/>
        <dbReference type="EC" id="6.1.1.11"/>
    </reaction>
</comment>
<dbReference type="PANTHER" id="PTHR43697">
    <property type="entry name" value="SERYL-TRNA SYNTHETASE"/>
    <property type="match status" value="1"/>
</dbReference>
<feature type="binding site" evidence="13">
    <location>
        <position position="261"/>
    </location>
    <ligand>
        <name>L-serine</name>
        <dbReference type="ChEBI" id="CHEBI:33384"/>
    </ligand>
</feature>
<feature type="binding site" evidence="13">
    <location>
        <position position="232"/>
    </location>
    <ligand>
        <name>L-serine</name>
        <dbReference type="ChEBI" id="CHEBI:33384"/>
    </ligand>
</feature>
<feature type="binding site" evidence="13">
    <location>
        <position position="380"/>
    </location>
    <ligand>
        <name>L-serine</name>
        <dbReference type="ChEBI" id="CHEBI:33384"/>
    </ligand>
</feature>
<dbReference type="InterPro" id="IPR045864">
    <property type="entry name" value="aa-tRNA-synth_II/BPL/LPL"/>
</dbReference>
<dbReference type="SUPFAM" id="SSF46589">
    <property type="entry name" value="tRNA-binding arm"/>
    <property type="match status" value="1"/>
</dbReference>
<comment type="catalytic activity">
    <reaction evidence="11 12">
        <text>tRNA(Ser) + L-serine + ATP = L-seryl-tRNA(Ser) + AMP + diphosphate + H(+)</text>
        <dbReference type="Rhea" id="RHEA:12292"/>
        <dbReference type="Rhea" id="RHEA-COMP:9669"/>
        <dbReference type="Rhea" id="RHEA-COMP:9703"/>
        <dbReference type="ChEBI" id="CHEBI:15378"/>
        <dbReference type="ChEBI" id="CHEBI:30616"/>
        <dbReference type="ChEBI" id="CHEBI:33019"/>
        <dbReference type="ChEBI" id="CHEBI:33384"/>
        <dbReference type="ChEBI" id="CHEBI:78442"/>
        <dbReference type="ChEBI" id="CHEBI:78533"/>
        <dbReference type="ChEBI" id="CHEBI:456215"/>
        <dbReference type="EC" id="6.1.1.11"/>
    </reaction>
</comment>
<feature type="binding site" evidence="12">
    <location>
        <position position="382"/>
    </location>
    <ligand>
        <name>L-serine</name>
        <dbReference type="ChEBI" id="CHEBI:33384"/>
    </ligand>
</feature>
<comment type="caution">
    <text evidence="17">The sequence shown here is derived from an EMBL/GenBank/DDBJ whole genome shotgun (WGS) entry which is preliminary data.</text>
</comment>
<comment type="pathway">
    <text evidence="2 12">Aminoacyl-tRNA biosynthesis; selenocysteinyl-tRNA(Sec) biosynthesis; L-seryl-tRNA(Sec) from L-serine and tRNA(Sec): step 1/1.</text>
</comment>
<feature type="coiled-coil region" evidence="15">
    <location>
        <begin position="47"/>
        <end position="105"/>
    </location>
</feature>
<reference evidence="17 18" key="1">
    <citation type="journal article" date="2016" name="Nat. Commun.">
        <title>Thousands of microbial genomes shed light on interconnected biogeochemical processes in an aquifer system.</title>
        <authorList>
            <person name="Anantharaman K."/>
            <person name="Brown C.T."/>
            <person name="Hug L.A."/>
            <person name="Sharon I."/>
            <person name="Castelle C.J."/>
            <person name="Probst A.J."/>
            <person name="Thomas B.C."/>
            <person name="Singh A."/>
            <person name="Wilkins M.J."/>
            <person name="Karaoz U."/>
            <person name="Brodie E.L."/>
            <person name="Williams K.H."/>
            <person name="Hubbard S.S."/>
            <person name="Banfield J.F."/>
        </authorList>
    </citation>
    <scope>NUCLEOTIDE SEQUENCE [LARGE SCALE GENOMIC DNA]</scope>
</reference>
<dbReference type="InterPro" id="IPR006195">
    <property type="entry name" value="aa-tRNA-synth_II"/>
</dbReference>
<accession>A0A1F5B3I2</accession>
<comment type="similarity">
    <text evidence="3 12">Belongs to the class-II aminoacyl-tRNA synthetase family. Type-1 seryl-tRNA synthetase subfamily.</text>
</comment>
<evidence type="ECO:0000256" key="3">
    <source>
        <dbReference type="ARBA" id="ARBA00010728"/>
    </source>
</evidence>
<feature type="binding site" evidence="12 14">
    <location>
        <begin position="348"/>
        <end position="351"/>
    </location>
    <ligand>
        <name>ATP</name>
        <dbReference type="ChEBI" id="CHEBI:30616"/>
    </ligand>
</feature>
<evidence type="ECO:0000259" key="16">
    <source>
        <dbReference type="PROSITE" id="PS50862"/>
    </source>
</evidence>
<feature type="binding site" evidence="12 14">
    <location>
        <begin position="261"/>
        <end position="263"/>
    </location>
    <ligand>
        <name>ATP</name>
        <dbReference type="ChEBI" id="CHEBI:30616"/>
    </ligand>
</feature>
<evidence type="ECO:0000256" key="12">
    <source>
        <dbReference type="HAMAP-Rule" id="MF_00176"/>
    </source>
</evidence>
<feature type="site" description="Important for serine binding" evidence="13">
    <location>
        <position position="382"/>
    </location>
</feature>
<gene>
    <name evidence="12" type="primary">serS</name>
    <name evidence="17" type="ORF">A2819_00175</name>
</gene>
<dbReference type="SUPFAM" id="SSF55681">
    <property type="entry name" value="Class II aaRS and biotin synthetases"/>
    <property type="match status" value="1"/>
</dbReference>
<dbReference type="InterPro" id="IPR033729">
    <property type="entry name" value="SerRS_core"/>
</dbReference>
<evidence type="ECO:0000256" key="6">
    <source>
        <dbReference type="ARBA" id="ARBA00022741"/>
    </source>
</evidence>
<dbReference type="InterPro" id="IPR042103">
    <property type="entry name" value="SerRS_1_N_sf"/>
</dbReference>
<dbReference type="Pfam" id="PF00587">
    <property type="entry name" value="tRNA-synt_2b"/>
    <property type="match status" value="1"/>
</dbReference>
<dbReference type="InterPro" id="IPR002314">
    <property type="entry name" value="aa-tRNA-synt_IIb"/>
</dbReference>
<sequence length="422" mass="48754">MLDIQLIRETPELVKKNFKKRNQSDKIPLVDELKEKDEEWRQLKSAVDILRSRRNNLSKEINEAKKVGKDVKKIVADARKIPEEIARKEKHVDELRLRIDELMLHLPNMLDESVPDGKSAEDNIEIKKWGKTALPKFQLKTHTELCEALDIADFERSAKIAGRGFYFLKNELVLLEQALIRFTLDILREKGFTLTSVPLMMRREPYSGVCDLTAFQDALYKIENEDLHLIATSEHPMTAQFMDEIIEELPILQTTVSPCFRKEAGGHGVDEKGLFRVHQFNKVEQVVICKPEDSKKWHELMLKNAEAVFKSLKLPYRVVVLCSADIGAVASKTYDLEVWMPRTQQYREAVSCSTIKDFQARRLKIRYRTNEGTRFVHTLNSTAVATTRALVAILENYQQKDGSVKIPDVLQKYMGMKVIRKK</sequence>
<keyword evidence="15" id="KW-0175">Coiled coil</keyword>
<dbReference type="PIRSF" id="PIRSF001529">
    <property type="entry name" value="Ser-tRNA-synth_IIa"/>
    <property type="match status" value="1"/>
</dbReference>
<dbReference type="Gene3D" id="3.30.930.10">
    <property type="entry name" value="Bira Bifunctional Protein, Domain 2"/>
    <property type="match status" value="1"/>
</dbReference>
<evidence type="ECO:0000256" key="9">
    <source>
        <dbReference type="ARBA" id="ARBA00023146"/>
    </source>
</evidence>
<dbReference type="CDD" id="cd00770">
    <property type="entry name" value="SerRS_core"/>
    <property type="match status" value="1"/>
</dbReference>
<evidence type="ECO:0000313" key="17">
    <source>
        <dbReference type="EMBL" id="OGD25168.1"/>
    </source>
</evidence>
<keyword evidence="7 12" id="KW-0067">ATP-binding</keyword>
<organism evidence="17 18">
    <name type="scientific">Candidatus Azambacteria bacterium RIFCSPHIGHO2_01_FULL_40_24</name>
    <dbReference type="NCBI Taxonomy" id="1797301"/>
    <lineage>
        <taxon>Bacteria</taxon>
        <taxon>Candidatus Azamiibacteriota</taxon>
    </lineage>
</organism>
<evidence type="ECO:0000256" key="2">
    <source>
        <dbReference type="ARBA" id="ARBA00005045"/>
    </source>
</evidence>
<dbReference type="EMBL" id="MEYK01000020">
    <property type="protein sequence ID" value="OGD25168.1"/>
    <property type="molecule type" value="Genomic_DNA"/>
</dbReference>
<evidence type="ECO:0000256" key="14">
    <source>
        <dbReference type="PIRSR" id="PIRSR001529-2"/>
    </source>
</evidence>
<feature type="binding site" evidence="12 13">
    <location>
        <position position="284"/>
    </location>
    <ligand>
        <name>L-serine</name>
        <dbReference type="ChEBI" id="CHEBI:33384"/>
    </ligand>
</feature>
<feature type="binding site" evidence="14">
    <location>
        <begin position="277"/>
        <end position="280"/>
    </location>
    <ligand>
        <name>ATP</name>
        <dbReference type="ChEBI" id="CHEBI:30616"/>
    </ligand>
</feature>
<evidence type="ECO:0000256" key="10">
    <source>
        <dbReference type="ARBA" id="ARBA00047929"/>
    </source>
</evidence>
<feature type="binding site" evidence="12">
    <location>
        <position position="277"/>
    </location>
    <ligand>
        <name>ATP</name>
        <dbReference type="ChEBI" id="CHEBI:30616"/>
    </ligand>
</feature>
<comment type="subunit">
    <text evidence="12">Homodimer. The tRNA molecule binds across the dimer.</text>
</comment>
<protein>
    <recommendedName>
        <fullName evidence="12">Serine--tRNA ligase</fullName>
        <ecNumber evidence="12">6.1.1.11</ecNumber>
    </recommendedName>
    <alternativeName>
        <fullName evidence="12">Seryl-tRNA synthetase</fullName>
        <shortName evidence="12">SerRS</shortName>
    </alternativeName>
    <alternativeName>
        <fullName evidence="12">Seryl-tRNA(Ser/Sec) synthetase</fullName>
    </alternativeName>
</protein>
<evidence type="ECO:0000256" key="15">
    <source>
        <dbReference type="SAM" id="Coils"/>
    </source>
</evidence>
<evidence type="ECO:0000256" key="4">
    <source>
        <dbReference type="ARBA" id="ARBA00022490"/>
    </source>
</evidence>
<dbReference type="GO" id="GO:0005524">
    <property type="term" value="F:ATP binding"/>
    <property type="evidence" value="ECO:0007669"/>
    <property type="project" value="UniProtKB-UniRule"/>
</dbReference>
<keyword evidence="4 12" id="KW-0963">Cytoplasm</keyword>
<feature type="binding site" evidence="12">
    <location>
        <begin position="232"/>
        <end position="234"/>
    </location>
    <ligand>
        <name>L-serine</name>
        <dbReference type="ChEBI" id="CHEBI:33384"/>
    </ligand>
</feature>
<feature type="domain" description="Aminoacyl-transfer RNA synthetases class-II family profile" evidence="16">
    <location>
        <begin position="141"/>
        <end position="407"/>
    </location>
</feature>
<evidence type="ECO:0000256" key="5">
    <source>
        <dbReference type="ARBA" id="ARBA00022598"/>
    </source>
</evidence>
<dbReference type="AlphaFoldDB" id="A0A1F5B3I2"/>
<evidence type="ECO:0000256" key="13">
    <source>
        <dbReference type="PIRSR" id="PIRSR001529-1"/>
    </source>
</evidence>
<dbReference type="PANTHER" id="PTHR43697:SF1">
    <property type="entry name" value="SERINE--TRNA LIGASE"/>
    <property type="match status" value="1"/>
</dbReference>
<evidence type="ECO:0000256" key="1">
    <source>
        <dbReference type="ARBA" id="ARBA00004496"/>
    </source>
</evidence>
<dbReference type="HAMAP" id="MF_00176">
    <property type="entry name" value="Ser_tRNA_synth_type1"/>
    <property type="match status" value="1"/>
</dbReference>
<keyword evidence="9 12" id="KW-0030">Aminoacyl-tRNA synthetase</keyword>
<evidence type="ECO:0000313" key="18">
    <source>
        <dbReference type="Proteomes" id="UP000176431"/>
    </source>
</evidence>
<dbReference type="EC" id="6.1.1.11" evidence="12"/>
<comment type="function">
    <text evidence="12">Catalyzes the attachment of serine to tRNA(Ser). Is also able to aminoacylate tRNA(Sec) with serine, to form the misacylated tRNA L-seryl-tRNA(Sec), which will be further converted into selenocysteinyl-tRNA(Sec).</text>
</comment>
<dbReference type="UniPathway" id="UPA00906">
    <property type="reaction ID" value="UER00895"/>
</dbReference>
<dbReference type="GO" id="GO:0016260">
    <property type="term" value="P:selenocysteine biosynthetic process"/>
    <property type="evidence" value="ECO:0007669"/>
    <property type="project" value="UniProtKB-UniRule"/>
</dbReference>
<name>A0A1F5B3I2_9BACT</name>
<comment type="subcellular location">
    <subcellularLocation>
        <location evidence="1 12">Cytoplasm</location>
    </subcellularLocation>
</comment>
<dbReference type="PRINTS" id="PR00981">
    <property type="entry name" value="TRNASYNTHSER"/>
</dbReference>
<dbReference type="PROSITE" id="PS50862">
    <property type="entry name" value="AA_TRNA_LIGASE_II"/>
    <property type="match status" value="1"/>
</dbReference>
<keyword evidence="6 12" id="KW-0547">Nucleotide-binding</keyword>
<dbReference type="InterPro" id="IPR002317">
    <property type="entry name" value="Ser-tRNA-ligase_type_1"/>
</dbReference>
<dbReference type="InterPro" id="IPR015866">
    <property type="entry name" value="Ser-tRNA-synth_1_N"/>
</dbReference>
<dbReference type="GO" id="GO:0006434">
    <property type="term" value="P:seryl-tRNA aminoacylation"/>
    <property type="evidence" value="ECO:0007669"/>
    <property type="project" value="UniProtKB-UniRule"/>
</dbReference>
<evidence type="ECO:0000256" key="8">
    <source>
        <dbReference type="ARBA" id="ARBA00022917"/>
    </source>
</evidence>
<dbReference type="Proteomes" id="UP000176431">
    <property type="component" value="Unassembled WGS sequence"/>
</dbReference>
<dbReference type="Pfam" id="PF02403">
    <property type="entry name" value="Seryl_tRNA_N"/>
    <property type="match status" value="1"/>
</dbReference>
<dbReference type="InterPro" id="IPR010978">
    <property type="entry name" value="tRNA-bd_arm"/>
</dbReference>
<evidence type="ECO:0000256" key="7">
    <source>
        <dbReference type="ARBA" id="ARBA00022840"/>
    </source>
</evidence>
<keyword evidence="5 12" id="KW-0436">Ligase</keyword>
<comment type="domain">
    <text evidence="12">Consists of two distinct domains, a catalytic core and a N-terminal extension that is involved in tRNA binding.</text>
</comment>
<dbReference type="Gene3D" id="1.10.287.40">
    <property type="entry name" value="Serine-tRNA synthetase, tRNA binding domain"/>
    <property type="match status" value="1"/>
</dbReference>
<evidence type="ECO:0000256" key="11">
    <source>
        <dbReference type="ARBA" id="ARBA00048823"/>
    </source>
</evidence>